<organism evidence="2 3">
    <name type="scientific">Araneus ventricosus</name>
    <name type="common">Orbweaver spider</name>
    <name type="synonym">Epeira ventricosa</name>
    <dbReference type="NCBI Taxonomy" id="182803"/>
    <lineage>
        <taxon>Eukaryota</taxon>
        <taxon>Metazoa</taxon>
        <taxon>Ecdysozoa</taxon>
        <taxon>Arthropoda</taxon>
        <taxon>Chelicerata</taxon>
        <taxon>Arachnida</taxon>
        <taxon>Araneae</taxon>
        <taxon>Araneomorphae</taxon>
        <taxon>Entelegynae</taxon>
        <taxon>Araneoidea</taxon>
        <taxon>Araneidae</taxon>
        <taxon>Araneus</taxon>
    </lineage>
</organism>
<accession>A0A4Y2H2H6</accession>
<gene>
    <name evidence="2" type="ORF">AVEN_17412_1</name>
</gene>
<name>A0A4Y2H2H6_ARAVE</name>
<dbReference type="Proteomes" id="UP000499080">
    <property type="component" value="Unassembled WGS sequence"/>
</dbReference>
<evidence type="ECO:0000256" key="1">
    <source>
        <dbReference type="SAM" id="MobiDB-lite"/>
    </source>
</evidence>
<keyword evidence="3" id="KW-1185">Reference proteome</keyword>
<feature type="compositionally biased region" description="Gly residues" evidence="1">
    <location>
        <begin position="37"/>
        <end position="59"/>
    </location>
</feature>
<comment type="caution">
    <text evidence="2">The sequence shown here is derived from an EMBL/GenBank/DDBJ whole genome shotgun (WGS) entry which is preliminary data.</text>
</comment>
<protein>
    <submittedName>
        <fullName evidence="2">Uncharacterized protein</fullName>
    </submittedName>
</protein>
<proteinExistence type="predicted"/>
<dbReference type="EMBL" id="BGPR01001678">
    <property type="protein sequence ID" value="GBM59379.1"/>
    <property type="molecule type" value="Genomic_DNA"/>
</dbReference>
<feature type="compositionally biased region" description="Gly residues" evidence="1">
    <location>
        <begin position="99"/>
        <end position="108"/>
    </location>
</feature>
<feature type="region of interest" description="Disordered" evidence="1">
    <location>
        <begin position="37"/>
        <end position="65"/>
    </location>
</feature>
<sequence length="182" mass="19356">MVGSQVMFKPFPKSETKGKMDLSILLKTCILKNSSGPGGYGPGSQGPSGPGGYGPGSQGPSGLWWTGSSAAAAVEVDRGAGPGARTIYGTWKPRTSGQVGPGGYGPGSQGPSDLWTWWTELQQQQQPLAVDLEDMDQARNLDLGPEDMVIVCLENFQIRKLKENGSFNTLKTCILNKVRIIK</sequence>
<reference evidence="2 3" key="1">
    <citation type="journal article" date="2019" name="Sci. Rep.">
        <title>Orb-weaving spider Araneus ventricosus genome elucidates the spidroin gene catalogue.</title>
        <authorList>
            <person name="Kono N."/>
            <person name="Nakamura H."/>
            <person name="Ohtoshi R."/>
            <person name="Moran D.A.P."/>
            <person name="Shinohara A."/>
            <person name="Yoshida Y."/>
            <person name="Fujiwara M."/>
            <person name="Mori M."/>
            <person name="Tomita M."/>
            <person name="Arakawa K."/>
        </authorList>
    </citation>
    <scope>NUCLEOTIDE SEQUENCE [LARGE SCALE GENOMIC DNA]</scope>
</reference>
<evidence type="ECO:0000313" key="2">
    <source>
        <dbReference type="EMBL" id="GBM59379.1"/>
    </source>
</evidence>
<evidence type="ECO:0000313" key="3">
    <source>
        <dbReference type="Proteomes" id="UP000499080"/>
    </source>
</evidence>
<dbReference type="AlphaFoldDB" id="A0A4Y2H2H6"/>
<feature type="region of interest" description="Disordered" evidence="1">
    <location>
        <begin position="83"/>
        <end position="111"/>
    </location>
</feature>